<evidence type="ECO:0000256" key="1">
    <source>
        <dbReference type="ARBA" id="ARBA00022676"/>
    </source>
</evidence>
<organism evidence="4 5">
    <name type="scientific">Natranaeroarchaeum aerophilus</name>
    <dbReference type="NCBI Taxonomy" id="2917711"/>
    <lineage>
        <taxon>Archaea</taxon>
        <taxon>Methanobacteriati</taxon>
        <taxon>Methanobacteriota</taxon>
        <taxon>Stenosarchaea group</taxon>
        <taxon>Halobacteria</taxon>
        <taxon>Halobacteriales</taxon>
        <taxon>Natronoarchaeaceae</taxon>
        <taxon>Natranaeroarchaeum</taxon>
    </lineage>
</organism>
<dbReference type="RefSeq" id="WP_250593680.1">
    <property type="nucleotide sequence ID" value="NZ_JAKRVY010000001.1"/>
</dbReference>
<comment type="caution">
    <text evidence="4">The sequence shown here is derived from an EMBL/GenBank/DDBJ whole genome shotgun (WGS) entry which is preliminary data.</text>
</comment>
<dbReference type="EMBL" id="JAKRVY010000001">
    <property type="protein sequence ID" value="MCL9812147.1"/>
    <property type="molecule type" value="Genomic_DNA"/>
</dbReference>
<keyword evidence="2" id="KW-0808">Transferase</keyword>
<accession>A0AAE3FLP3</accession>
<dbReference type="PANTHER" id="PTHR12526:SF510">
    <property type="entry name" value="D-INOSITOL 3-PHOSPHATE GLYCOSYLTRANSFERASE"/>
    <property type="match status" value="1"/>
</dbReference>
<dbReference type="InterPro" id="IPR001296">
    <property type="entry name" value="Glyco_trans_1"/>
</dbReference>
<dbReference type="PANTHER" id="PTHR12526">
    <property type="entry name" value="GLYCOSYLTRANSFERASE"/>
    <property type="match status" value="1"/>
</dbReference>
<proteinExistence type="predicted"/>
<dbReference type="Proteomes" id="UP001202674">
    <property type="component" value="Unassembled WGS sequence"/>
</dbReference>
<dbReference type="CDD" id="cd03801">
    <property type="entry name" value="GT4_PimA-like"/>
    <property type="match status" value="1"/>
</dbReference>
<keyword evidence="5" id="KW-1185">Reference proteome</keyword>
<evidence type="ECO:0000256" key="2">
    <source>
        <dbReference type="ARBA" id="ARBA00022679"/>
    </source>
</evidence>
<feature type="domain" description="Glycosyl transferase family 1" evidence="3">
    <location>
        <begin position="175"/>
        <end position="337"/>
    </location>
</feature>
<dbReference type="Gene3D" id="3.40.50.2000">
    <property type="entry name" value="Glycogen Phosphorylase B"/>
    <property type="match status" value="2"/>
</dbReference>
<dbReference type="SUPFAM" id="SSF53756">
    <property type="entry name" value="UDP-Glycosyltransferase/glycogen phosphorylase"/>
    <property type="match status" value="1"/>
</dbReference>
<evidence type="ECO:0000313" key="4">
    <source>
        <dbReference type="EMBL" id="MCL9812147.1"/>
    </source>
</evidence>
<reference evidence="4 5" key="1">
    <citation type="journal article" date="2022" name="Syst. Appl. Microbiol.">
        <title>Natronocalculus amylovorans gen. nov., sp. nov., and Natranaeroarchaeum aerophilus sp. nov., dominant culturable amylolytic natronoarchaea from hypersaline soda lakes in southwestern Siberia.</title>
        <authorList>
            <person name="Sorokin D.Y."/>
            <person name="Elcheninov A.G."/>
            <person name="Khizhniak T.V."/>
            <person name="Koenen M."/>
            <person name="Bale N.J."/>
            <person name="Damste J.S.S."/>
            <person name="Kublanov I.V."/>
        </authorList>
    </citation>
    <scope>NUCLEOTIDE SEQUENCE [LARGE SCALE GENOMIC DNA]</scope>
    <source>
        <strain evidence="4 5">AArc-St1-1</strain>
    </source>
</reference>
<sequence>MSTDTSMHVGLVIYGDLGATSGGFRYDRQLVSYLRDQGDTVDVISLPWRSYPRGLLDGVTPSIRAKLDRPVDVLVQDGLCHPSLWRQNGQLEKPGAIVTLIHHLRSDDPTERFGRMFRPFERRYLESVDAAISTSQFTRTRACELTSGLDRKPTLVAPPAGRTEGAAVTLERVRKRATTGPLRVVYVGNVVPRKDPKTLLAAIARGHPERDWELTVVGSHDAEPDYAPSVVTAATEYGIDDRVAFTGAIDTPELEAILERSHVCCVPSRYEAFGMVYLEAMEYGVVPIAGSVGGAGEFVEHGHNGFVVEPGDEGGIAAHLQALDDQRGRLARMGERALVTARQHPTWGESMSDIRAFLGKQSDGEQDV</sequence>
<dbReference type="AlphaFoldDB" id="A0AAE3FLP3"/>
<dbReference type="Pfam" id="PF00534">
    <property type="entry name" value="Glycos_transf_1"/>
    <property type="match status" value="1"/>
</dbReference>
<gene>
    <name evidence="4" type="ORF">AArcSt11_00580</name>
</gene>
<keyword evidence="1" id="KW-0328">Glycosyltransferase</keyword>
<dbReference type="GO" id="GO:0016757">
    <property type="term" value="F:glycosyltransferase activity"/>
    <property type="evidence" value="ECO:0007669"/>
    <property type="project" value="UniProtKB-KW"/>
</dbReference>
<evidence type="ECO:0000313" key="5">
    <source>
        <dbReference type="Proteomes" id="UP001202674"/>
    </source>
</evidence>
<evidence type="ECO:0000259" key="3">
    <source>
        <dbReference type="Pfam" id="PF00534"/>
    </source>
</evidence>
<name>A0AAE3FLP3_9EURY</name>
<protein>
    <submittedName>
        <fullName evidence="4">Glycosyltransferase family 4 protein</fullName>
    </submittedName>
</protein>